<feature type="transmembrane region" description="Helical" evidence="2">
    <location>
        <begin position="286"/>
        <end position="303"/>
    </location>
</feature>
<feature type="transmembrane region" description="Helical" evidence="2">
    <location>
        <begin position="42"/>
        <end position="62"/>
    </location>
</feature>
<reference evidence="3" key="1">
    <citation type="submission" date="2013-06" db="EMBL/GenBank/DDBJ databases">
        <authorList>
            <person name="Weinstock G."/>
            <person name="Sodergren E."/>
            <person name="Clifton S."/>
            <person name="Fulton L."/>
            <person name="Fulton B."/>
            <person name="Courtney L."/>
            <person name="Fronick C."/>
            <person name="Harrison M."/>
            <person name="Strong C."/>
            <person name="Farmer C."/>
            <person name="Delahaunty K."/>
            <person name="Markovic C."/>
            <person name="Hall O."/>
            <person name="Minx P."/>
            <person name="Tomlinson C."/>
            <person name="Mitreva M."/>
            <person name="Nelson J."/>
            <person name="Hou S."/>
            <person name="Wollam A."/>
            <person name="Pepin K.H."/>
            <person name="Johnson M."/>
            <person name="Bhonagiri V."/>
            <person name="Nash W.E."/>
            <person name="Warren W."/>
            <person name="Chinwalla A."/>
            <person name="Mardis E.R."/>
            <person name="Wilson R.K."/>
        </authorList>
    </citation>
    <scope>NUCLEOTIDE SEQUENCE [LARGE SCALE GENOMIC DNA]</scope>
    <source>
        <strain evidence="3">ATCC 49176</strain>
    </source>
</reference>
<feature type="region of interest" description="Disordered" evidence="1">
    <location>
        <begin position="383"/>
        <end position="447"/>
    </location>
</feature>
<dbReference type="InterPro" id="IPR010640">
    <property type="entry name" value="Low_temperature_requirement_A"/>
</dbReference>
<feature type="transmembrane region" description="Helical" evidence="2">
    <location>
        <begin position="131"/>
        <end position="151"/>
    </location>
</feature>
<organism evidence="3 4">
    <name type="scientific">Abiotrophia defectiva ATCC 49176</name>
    <dbReference type="NCBI Taxonomy" id="592010"/>
    <lineage>
        <taxon>Bacteria</taxon>
        <taxon>Bacillati</taxon>
        <taxon>Bacillota</taxon>
        <taxon>Bacilli</taxon>
        <taxon>Lactobacillales</taxon>
        <taxon>Aerococcaceae</taxon>
        <taxon>Abiotrophia</taxon>
    </lineage>
</organism>
<feature type="transmembrane region" description="Helical" evidence="2">
    <location>
        <begin position="220"/>
        <end position="236"/>
    </location>
</feature>
<keyword evidence="2" id="KW-1133">Transmembrane helix</keyword>
<evidence type="ECO:0000256" key="1">
    <source>
        <dbReference type="SAM" id="MobiDB-lite"/>
    </source>
</evidence>
<proteinExistence type="predicted"/>
<evidence type="ECO:0000313" key="4">
    <source>
        <dbReference type="Proteomes" id="UP000019050"/>
    </source>
</evidence>
<dbReference type="AlphaFoldDB" id="W1Q378"/>
<keyword evidence="4" id="KW-1185">Reference proteome</keyword>
<dbReference type="OrthoDB" id="9798526at2"/>
<comment type="caution">
    <text evidence="3">The sequence shown here is derived from an EMBL/GenBank/DDBJ whole genome shotgun (WGS) entry which is preliminary data.</text>
</comment>
<feature type="transmembrane region" description="Helical" evidence="2">
    <location>
        <begin position="257"/>
        <end position="280"/>
    </location>
</feature>
<accession>W1Q378</accession>
<evidence type="ECO:0000256" key="2">
    <source>
        <dbReference type="SAM" id="Phobius"/>
    </source>
</evidence>
<gene>
    <name evidence="3" type="ORF">GCWU000182_001062</name>
</gene>
<dbReference type="RefSeq" id="WP_023391707.1">
    <property type="nucleotide sequence ID" value="NZ_KI535340.1"/>
</dbReference>
<name>W1Q378_ABIDE</name>
<feature type="transmembrane region" description="Helical" evidence="2">
    <location>
        <begin position="12"/>
        <end position="30"/>
    </location>
</feature>
<keyword evidence="2" id="KW-0472">Membrane</keyword>
<feature type="transmembrane region" description="Helical" evidence="2">
    <location>
        <begin position="310"/>
        <end position="328"/>
    </location>
</feature>
<keyword evidence="2" id="KW-0812">Transmembrane</keyword>
<evidence type="ECO:0000313" key="3">
    <source>
        <dbReference type="EMBL" id="ESK65588.1"/>
    </source>
</evidence>
<dbReference type="STRING" id="592010.GCWU000182_001062"/>
<feature type="compositionally biased region" description="Acidic residues" evidence="1">
    <location>
        <begin position="403"/>
        <end position="418"/>
    </location>
</feature>
<dbReference type="GeneID" id="84817598"/>
<protein>
    <recommendedName>
        <fullName evidence="5">Low temperature requirement protein LtrA</fullName>
    </recommendedName>
</protein>
<dbReference type="HOGENOM" id="CLU_611964_0_0_9"/>
<dbReference type="Proteomes" id="UP000019050">
    <property type="component" value="Unassembled WGS sequence"/>
</dbReference>
<dbReference type="Pfam" id="PF06772">
    <property type="entry name" value="LtrA"/>
    <property type="match status" value="1"/>
</dbReference>
<feature type="transmembrane region" description="Helical" evidence="2">
    <location>
        <begin position="340"/>
        <end position="358"/>
    </location>
</feature>
<evidence type="ECO:0008006" key="5">
    <source>
        <dbReference type="Google" id="ProtNLM"/>
    </source>
</evidence>
<sequence length="447" mass="49613">MLETKRVSVLEIFYDFVFVTGLFTLLYMLADITKYPLETNLIWRFALTLSVILYVWFSQAAYNNRYLKEGPLDYVCHFFDMTVFLFLFKGNTASWKDSWVLLSACLAFLSLSLALRYGLQWLKAQDDQNKYFAASHGLIFLAQGVLLLLGTKLPYEWGVAALVVAILAGWLAPFYFLRDRQVPALDFDRLKDRTSLMTMMYSAGLVVLSLGTFLSLETTTLLGLILVACLVLHYKVQIDRVPQGADQSAAGFIYSHYVIMIGLSLVIIALGGFMTPYVRISHIVDLSYAGLAVYYLGILLLSFKRKPEFLGGFATWKIYLPLLVGWILSLRSPATDDVELVRLVVVVGLIFAGQVYLLKKPEQEPVPVLEGAPVEGDQGQALEATEETPVTEVAKEAEPVAEVAEEVALETEPAESEADAAQVPAAQTPESQDQADLQAESPAPSQD</sequence>
<dbReference type="EMBL" id="ACIN03000007">
    <property type="protein sequence ID" value="ESK65588.1"/>
    <property type="molecule type" value="Genomic_DNA"/>
</dbReference>
<feature type="transmembrane region" description="Helical" evidence="2">
    <location>
        <begin position="99"/>
        <end position="119"/>
    </location>
</feature>
<feature type="transmembrane region" description="Helical" evidence="2">
    <location>
        <begin position="157"/>
        <end position="176"/>
    </location>
</feature>